<dbReference type="Gene3D" id="3.40.50.2300">
    <property type="match status" value="1"/>
</dbReference>
<dbReference type="PROSITE" id="PS50043">
    <property type="entry name" value="HTH_LUXR_2"/>
    <property type="match status" value="1"/>
</dbReference>
<dbReference type="SMART" id="SM00421">
    <property type="entry name" value="HTH_LUXR"/>
    <property type="match status" value="1"/>
</dbReference>
<dbReference type="Proteomes" id="UP000612349">
    <property type="component" value="Unassembled WGS sequence"/>
</dbReference>
<dbReference type="GO" id="GO:0003677">
    <property type="term" value="F:DNA binding"/>
    <property type="evidence" value="ECO:0007669"/>
    <property type="project" value="UniProtKB-KW"/>
</dbReference>
<evidence type="ECO:0000313" key="6">
    <source>
        <dbReference type="Proteomes" id="UP000612349"/>
    </source>
</evidence>
<dbReference type="PANTHER" id="PTHR44688:SF16">
    <property type="entry name" value="DNA-BINDING TRANSCRIPTIONAL ACTIVATOR DEVR_DOSR"/>
    <property type="match status" value="1"/>
</dbReference>
<protein>
    <recommendedName>
        <fullName evidence="4">HTH luxR-type domain-containing protein</fullName>
    </recommendedName>
</protein>
<dbReference type="AlphaFoldDB" id="A0A916Z3X2"/>
<evidence type="ECO:0000256" key="3">
    <source>
        <dbReference type="ARBA" id="ARBA00023163"/>
    </source>
</evidence>
<dbReference type="CDD" id="cd06170">
    <property type="entry name" value="LuxR_C_like"/>
    <property type="match status" value="1"/>
</dbReference>
<sequence>MRRSKAHIVDREPSRRASVARTFMNRGVHAEIYDGIDELRARPPEKGFVLAHQSEVEEQPSQLEQIIEIARAPVSVYSEDPILKKVVEAMLAGAIDYWKWPLSDTELEEALSNIEARGNKKGRQALKRTEARKAIATLSKRELQVLTGVFKGQTAKQISADLGSKVRTIEIQRATLYKKLNAQSASDAVRIAFLAGWGE</sequence>
<feature type="domain" description="HTH luxR-type" evidence="4">
    <location>
        <begin position="131"/>
        <end position="196"/>
    </location>
</feature>
<evidence type="ECO:0000256" key="2">
    <source>
        <dbReference type="ARBA" id="ARBA00023125"/>
    </source>
</evidence>
<dbReference type="SUPFAM" id="SSF46894">
    <property type="entry name" value="C-terminal effector domain of the bipartite response regulators"/>
    <property type="match status" value="1"/>
</dbReference>
<proteinExistence type="predicted"/>
<name>A0A916Z3X2_9SPHN</name>
<reference evidence="5" key="1">
    <citation type="journal article" date="2014" name="Int. J. Syst. Evol. Microbiol.">
        <title>Complete genome sequence of Corynebacterium casei LMG S-19264T (=DSM 44701T), isolated from a smear-ripened cheese.</title>
        <authorList>
            <consortium name="US DOE Joint Genome Institute (JGI-PGF)"/>
            <person name="Walter F."/>
            <person name="Albersmeier A."/>
            <person name="Kalinowski J."/>
            <person name="Ruckert C."/>
        </authorList>
    </citation>
    <scope>NUCLEOTIDE SEQUENCE</scope>
    <source>
        <strain evidence="5">CGMCC 1.15360</strain>
    </source>
</reference>
<dbReference type="GO" id="GO:0006355">
    <property type="term" value="P:regulation of DNA-templated transcription"/>
    <property type="evidence" value="ECO:0007669"/>
    <property type="project" value="InterPro"/>
</dbReference>
<dbReference type="EMBL" id="BMIP01000005">
    <property type="protein sequence ID" value="GGD74800.1"/>
    <property type="molecule type" value="Genomic_DNA"/>
</dbReference>
<accession>A0A916Z3X2</accession>
<dbReference type="PANTHER" id="PTHR44688">
    <property type="entry name" value="DNA-BINDING TRANSCRIPTIONAL ACTIVATOR DEVR_DOSR"/>
    <property type="match status" value="1"/>
</dbReference>
<organism evidence="5 6">
    <name type="scientific">Croceicoccus mobilis</name>
    <dbReference type="NCBI Taxonomy" id="1703339"/>
    <lineage>
        <taxon>Bacteria</taxon>
        <taxon>Pseudomonadati</taxon>
        <taxon>Pseudomonadota</taxon>
        <taxon>Alphaproteobacteria</taxon>
        <taxon>Sphingomonadales</taxon>
        <taxon>Erythrobacteraceae</taxon>
        <taxon>Croceicoccus</taxon>
    </lineage>
</organism>
<keyword evidence="2" id="KW-0238">DNA-binding</keyword>
<keyword evidence="1" id="KW-0805">Transcription regulation</keyword>
<dbReference type="SUPFAM" id="SSF52172">
    <property type="entry name" value="CheY-like"/>
    <property type="match status" value="1"/>
</dbReference>
<keyword evidence="3" id="KW-0804">Transcription</keyword>
<evidence type="ECO:0000313" key="5">
    <source>
        <dbReference type="EMBL" id="GGD74800.1"/>
    </source>
</evidence>
<gene>
    <name evidence="5" type="ORF">GCM10010990_25580</name>
</gene>
<comment type="caution">
    <text evidence="5">The sequence shown here is derived from an EMBL/GenBank/DDBJ whole genome shotgun (WGS) entry which is preliminary data.</text>
</comment>
<keyword evidence="6" id="KW-1185">Reference proteome</keyword>
<dbReference type="InterPro" id="IPR016032">
    <property type="entry name" value="Sig_transdc_resp-reg_C-effctor"/>
</dbReference>
<dbReference type="PRINTS" id="PR00038">
    <property type="entry name" value="HTHLUXR"/>
</dbReference>
<dbReference type="Pfam" id="PF00196">
    <property type="entry name" value="GerE"/>
    <property type="match status" value="1"/>
</dbReference>
<dbReference type="InterPro" id="IPR000792">
    <property type="entry name" value="Tscrpt_reg_LuxR_C"/>
</dbReference>
<reference evidence="5" key="2">
    <citation type="submission" date="2020-09" db="EMBL/GenBank/DDBJ databases">
        <authorList>
            <person name="Sun Q."/>
            <person name="Zhou Y."/>
        </authorList>
    </citation>
    <scope>NUCLEOTIDE SEQUENCE</scope>
    <source>
        <strain evidence="5">CGMCC 1.15360</strain>
    </source>
</reference>
<evidence type="ECO:0000259" key="4">
    <source>
        <dbReference type="PROSITE" id="PS50043"/>
    </source>
</evidence>
<dbReference type="InterPro" id="IPR011006">
    <property type="entry name" value="CheY-like_superfamily"/>
</dbReference>
<evidence type="ECO:0000256" key="1">
    <source>
        <dbReference type="ARBA" id="ARBA00023015"/>
    </source>
</evidence>